<sequence>MNQHPGDVPPFMQGASAPPTNQHPFGVPPFMFAVDFATMNGLEFAERENMDTCRAGYAGHDRGVIRRYNGRHTCAIGAISQDHSKLDSDTIAESIRPLIESDPSIKVRTIIAEVQSGFNYLHLDPVKQTVPPQLRLRGLVEFNERLDQRGGCKPLADPELNQHLSTNQLMSERGPGAGMLGVLGVRNQ</sequence>
<name>A0ABU6TYB8_9FABA</name>
<protein>
    <submittedName>
        <fullName evidence="2">Uncharacterized protein</fullName>
    </submittedName>
</protein>
<dbReference type="Proteomes" id="UP001341840">
    <property type="component" value="Unassembled WGS sequence"/>
</dbReference>
<proteinExistence type="predicted"/>
<gene>
    <name evidence="2" type="ORF">PIB30_105998</name>
</gene>
<feature type="region of interest" description="Disordered" evidence="1">
    <location>
        <begin position="1"/>
        <end position="23"/>
    </location>
</feature>
<comment type="caution">
    <text evidence="2">The sequence shown here is derived from an EMBL/GenBank/DDBJ whole genome shotgun (WGS) entry which is preliminary data.</text>
</comment>
<dbReference type="EMBL" id="JASCZI010094671">
    <property type="protein sequence ID" value="MED6153846.1"/>
    <property type="molecule type" value="Genomic_DNA"/>
</dbReference>
<reference evidence="2 3" key="1">
    <citation type="journal article" date="2023" name="Plants (Basel)">
        <title>Bridging the Gap: Combining Genomics and Transcriptomics Approaches to Understand Stylosanthes scabra, an Orphan Legume from the Brazilian Caatinga.</title>
        <authorList>
            <person name="Ferreira-Neto J.R.C."/>
            <person name="da Silva M.D."/>
            <person name="Binneck E."/>
            <person name="de Melo N.F."/>
            <person name="da Silva R.H."/>
            <person name="de Melo A.L.T.M."/>
            <person name="Pandolfi V."/>
            <person name="Bustamante F.O."/>
            <person name="Brasileiro-Vidal A.C."/>
            <person name="Benko-Iseppon A.M."/>
        </authorList>
    </citation>
    <scope>NUCLEOTIDE SEQUENCE [LARGE SCALE GENOMIC DNA]</scope>
    <source>
        <tissue evidence="2">Leaves</tissue>
    </source>
</reference>
<evidence type="ECO:0000313" key="3">
    <source>
        <dbReference type="Proteomes" id="UP001341840"/>
    </source>
</evidence>
<evidence type="ECO:0000313" key="2">
    <source>
        <dbReference type="EMBL" id="MED6153846.1"/>
    </source>
</evidence>
<accession>A0ABU6TYB8</accession>
<organism evidence="2 3">
    <name type="scientific">Stylosanthes scabra</name>
    <dbReference type="NCBI Taxonomy" id="79078"/>
    <lineage>
        <taxon>Eukaryota</taxon>
        <taxon>Viridiplantae</taxon>
        <taxon>Streptophyta</taxon>
        <taxon>Embryophyta</taxon>
        <taxon>Tracheophyta</taxon>
        <taxon>Spermatophyta</taxon>
        <taxon>Magnoliopsida</taxon>
        <taxon>eudicotyledons</taxon>
        <taxon>Gunneridae</taxon>
        <taxon>Pentapetalae</taxon>
        <taxon>rosids</taxon>
        <taxon>fabids</taxon>
        <taxon>Fabales</taxon>
        <taxon>Fabaceae</taxon>
        <taxon>Papilionoideae</taxon>
        <taxon>50 kb inversion clade</taxon>
        <taxon>dalbergioids sensu lato</taxon>
        <taxon>Dalbergieae</taxon>
        <taxon>Pterocarpus clade</taxon>
        <taxon>Stylosanthes</taxon>
    </lineage>
</organism>
<keyword evidence="3" id="KW-1185">Reference proteome</keyword>
<evidence type="ECO:0000256" key="1">
    <source>
        <dbReference type="SAM" id="MobiDB-lite"/>
    </source>
</evidence>